<dbReference type="AlphaFoldDB" id="A0A4U0UKJ8"/>
<sequence length="64" mass="6931">TSHRSKRLATLTTRALDRASTRHSTGRLATRTLARRIGRPRTARDTSPASHASIAGSSMSSRSK</sequence>
<dbReference type="Proteomes" id="UP000309340">
    <property type="component" value="Unassembled WGS sequence"/>
</dbReference>
<name>A0A4U0UKJ8_9PEZI</name>
<feature type="region of interest" description="Disordered" evidence="1">
    <location>
        <begin position="1"/>
        <end position="64"/>
    </location>
</feature>
<keyword evidence="3" id="KW-1185">Reference proteome</keyword>
<evidence type="ECO:0000313" key="3">
    <source>
        <dbReference type="Proteomes" id="UP000309340"/>
    </source>
</evidence>
<gene>
    <name evidence="2" type="ORF">B0A55_13749</name>
</gene>
<feature type="compositionally biased region" description="Low complexity" evidence="1">
    <location>
        <begin position="49"/>
        <end position="64"/>
    </location>
</feature>
<protein>
    <submittedName>
        <fullName evidence="2">Uncharacterized protein</fullName>
    </submittedName>
</protein>
<reference evidence="2 3" key="1">
    <citation type="submission" date="2017-03" db="EMBL/GenBank/DDBJ databases">
        <title>Genomes of endolithic fungi from Antarctica.</title>
        <authorList>
            <person name="Coleine C."/>
            <person name="Masonjones S."/>
            <person name="Stajich J.E."/>
        </authorList>
    </citation>
    <scope>NUCLEOTIDE SEQUENCE [LARGE SCALE GENOMIC DNA]</scope>
    <source>
        <strain evidence="2 3">CCFEE 5184</strain>
    </source>
</reference>
<evidence type="ECO:0000256" key="1">
    <source>
        <dbReference type="SAM" id="MobiDB-lite"/>
    </source>
</evidence>
<feature type="non-terminal residue" evidence="2">
    <location>
        <position position="1"/>
    </location>
</feature>
<proteinExistence type="predicted"/>
<feature type="non-terminal residue" evidence="2">
    <location>
        <position position="64"/>
    </location>
</feature>
<organism evidence="2 3">
    <name type="scientific">Friedmanniomyces simplex</name>
    <dbReference type="NCBI Taxonomy" id="329884"/>
    <lineage>
        <taxon>Eukaryota</taxon>
        <taxon>Fungi</taxon>
        <taxon>Dikarya</taxon>
        <taxon>Ascomycota</taxon>
        <taxon>Pezizomycotina</taxon>
        <taxon>Dothideomycetes</taxon>
        <taxon>Dothideomycetidae</taxon>
        <taxon>Mycosphaerellales</taxon>
        <taxon>Teratosphaeriaceae</taxon>
        <taxon>Friedmanniomyces</taxon>
    </lineage>
</organism>
<comment type="caution">
    <text evidence="2">The sequence shown here is derived from an EMBL/GenBank/DDBJ whole genome shotgun (WGS) entry which is preliminary data.</text>
</comment>
<accession>A0A4U0UKJ8</accession>
<dbReference type="EMBL" id="NAJQ01002868">
    <property type="protein sequence ID" value="TKA36250.1"/>
    <property type="molecule type" value="Genomic_DNA"/>
</dbReference>
<evidence type="ECO:0000313" key="2">
    <source>
        <dbReference type="EMBL" id="TKA36250.1"/>
    </source>
</evidence>